<dbReference type="EMBL" id="JBFAKC010000017">
    <property type="protein sequence ID" value="MEV0711877.1"/>
    <property type="molecule type" value="Genomic_DNA"/>
</dbReference>
<organism evidence="2 3">
    <name type="scientific">Nocardia aurea</name>
    <dbReference type="NCBI Taxonomy" id="2144174"/>
    <lineage>
        <taxon>Bacteria</taxon>
        <taxon>Bacillati</taxon>
        <taxon>Actinomycetota</taxon>
        <taxon>Actinomycetes</taxon>
        <taxon>Mycobacteriales</taxon>
        <taxon>Nocardiaceae</taxon>
        <taxon>Nocardia</taxon>
    </lineage>
</organism>
<gene>
    <name evidence="2" type="ORF">AB0I48_30390</name>
</gene>
<evidence type="ECO:0000256" key="1">
    <source>
        <dbReference type="SAM" id="Phobius"/>
    </source>
</evidence>
<protein>
    <submittedName>
        <fullName evidence="2">DUF2752 domain-containing protein</fullName>
    </submittedName>
</protein>
<sequence>MIAVAVAVIGPTRLPLFFVESTHVAPGADSGSGRFLAPPKHRGWRAMPLPLLTAGAGIGALALLHFRDPHEEGAYGYCPFYTLTGLYCPGCGGMRAVHNLTDGRVIDSLHSSLIAIPLILVLAVWVGAWTMHAWRGQRLVVPKMERSTMWILLSVIAVYSVFRNTPWGSWLAPI</sequence>
<keyword evidence="1" id="KW-0472">Membrane</keyword>
<keyword evidence="1" id="KW-1133">Transmembrane helix</keyword>
<feature type="transmembrane region" description="Helical" evidence="1">
    <location>
        <begin position="49"/>
        <end position="66"/>
    </location>
</feature>
<keyword evidence="3" id="KW-1185">Reference proteome</keyword>
<evidence type="ECO:0000313" key="2">
    <source>
        <dbReference type="EMBL" id="MEV0711877.1"/>
    </source>
</evidence>
<proteinExistence type="predicted"/>
<keyword evidence="1" id="KW-0812">Transmembrane</keyword>
<dbReference type="Pfam" id="PF10825">
    <property type="entry name" value="DUF2752"/>
    <property type="match status" value="1"/>
</dbReference>
<dbReference type="InterPro" id="IPR021215">
    <property type="entry name" value="DUF2752"/>
</dbReference>
<evidence type="ECO:0000313" key="3">
    <source>
        <dbReference type="Proteomes" id="UP001551695"/>
    </source>
</evidence>
<accession>A0ABV3G2G1</accession>
<feature type="transmembrane region" description="Helical" evidence="1">
    <location>
        <begin position="146"/>
        <end position="162"/>
    </location>
</feature>
<feature type="transmembrane region" description="Helical" evidence="1">
    <location>
        <begin position="114"/>
        <end position="134"/>
    </location>
</feature>
<comment type="caution">
    <text evidence="2">The sequence shown here is derived from an EMBL/GenBank/DDBJ whole genome shotgun (WGS) entry which is preliminary data.</text>
</comment>
<dbReference type="RefSeq" id="WP_357788573.1">
    <property type="nucleotide sequence ID" value="NZ_JBFAKC010000017.1"/>
</dbReference>
<name>A0ABV3G2G1_9NOCA</name>
<reference evidence="2 3" key="1">
    <citation type="submission" date="2024-06" db="EMBL/GenBank/DDBJ databases">
        <title>The Natural Products Discovery Center: Release of the First 8490 Sequenced Strains for Exploring Actinobacteria Biosynthetic Diversity.</title>
        <authorList>
            <person name="Kalkreuter E."/>
            <person name="Kautsar S.A."/>
            <person name="Yang D."/>
            <person name="Bader C.D."/>
            <person name="Teijaro C.N."/>
            <person name="Fluegel L."/>
            <person name="Davis C.M."/>
            <person name="Simpson J.R."/>
            <person name="Lauterbach L."/>
            <person name="Steele A.D."/>
            <person name="Gui C."/>
            <person name="Meng S."/>
            <person name="Li G."/>
            <person name="Viehrig K."/>
            <person name="Ye F."/>
            <person name="Su P."/>
            <person name="Kiefer A.F."/>
            <person name="Nichols A."/>
            <person name="Cepeda A.J."/>
            <person name="Yan W."/>
            <person name="Fan B."/>
            <person name="Jiang Y."/>
            <person name="Adhikari A."/>
            <person name="Zheng C.-J."/>
            <person name="Schuster L."/>
            <person name="Cowan T.M."/>
            <person name="Smanski M.J."/>
            <person name="Chevrette M.G."/>
            <person name="De Carvalho L.P.S."/>
            <person name="Shen B."/>
        </authorList>
    </citation>
    <scope>NUCLEOTIDE SEQUENCE [LARGE SCALE GENOMIC DNA]</scope>
    <source>
        <strain evidence="2 3">NPDC050403</strain>
    </source>
</reference>
<dbReference type="Proteomes" id="UP001551695">
    <property type="component" value="Unassembled WGS sequence"/>
</dbReference>